<keyword evidence="2" id="KW-1133">Transmembrane helix</keyword>
<gene>
    <name evidence="3" type="ORF">BKA67DRAFT_654761</name>
</gene>
<reference evidence="3" key="1">
    <citation type="journal article" date="2021" name="Nat. Commun.">
        <title>Genetic determinants of endophytism in the Arabidopsis root mycobiome.</title>
        <authorList>
            <person name="Mesny F."/>
            <person name="Miyauchi S."/>
            <person name="Thiergart T."/>
            <person name="Pickel B."/>
            <person name="Atanasova L."/>
            <person name="Karlsson M."/>
            <person name="Huettel B."/>
            <person name="Barry K.W."/>
            <person name="Haridas S."/>
            <person name="Chen C."/>
            <person name="Bauer D."/>
            <person name="Andreopoulos W."/>
            <person name="Pangilinan J."/>
            <person name="LaButti K."/>
            <person name="Riley R."/>
            <person name="Lipzen A."/>
            <person name="Clum A."/>
            <person name="Drula E."/>
            <person name="Henrissat B."/>
            <person name="Kohler A."/>
            <person name="Grigoriev I.V."/>
            <person name="Martin F.M."/>
            <person name="Hacquard S."/>
        </authorList>
    </citation>
    <scope>NUCLEOTIDE SEQUENCE</scope>
    <source>
        <strain evidence="3">MPI-SDFR-AT-0073</strain>
    </source>
</reference>
<sequence length="364" mass="37968">MSTTIAPSTTATAVIATVEALTTEFVAPAPCYSMQLTMLSSPKYEIWLNEPQPVPGTKVLSCYPTEWASGYTSIFNSTSSIVPMMSPLVAPENWVTAQEMDNGYIALCPSGFQIHLPDSPIDTNRPAYGATCYSTFDDDATLVMSGYDSSKYTGTVTFVAKSTDQAYAHVIEGKKASSTASSTGAGTAGTSTAAPSSDAASTGSLTSSDSSTSSSGVSGGAIAGAVVGSIAGVALIALAAFFLFRRRRTQQTGSAAQTGHSNPEMGDGYQSVNGHQGHSAYPDNNAYHTADKALPLIPPEGADIVSPTSYHDGAVPPYQSYELPTNHTYEMESPQGTHPQARELDAGYMGNELHNAGTNHAQRV</sequence>
<feature type="region of interest" description="Disordered" evidence="1">
    <location>
        <begin position="178"/>
        <end position="214"/>
    </location>
</feature>
<keyword evidence="4" id="KW-1185">Reference proteome</keyword>
<keyword evidence="2" id="KW-0812">Transmembrane</keyword>
<dbReference type="RefSeq" id="XP_045960658.1">
    <property type="nucleotide sequence ID" value="XM_046106610.1"/>
</dbReference>
<evidence type="ECO:0000256" key="1">
    <source>
        <dbReference type="SAM" id="MobiDB-lite"/>
    </source>
</evidence>
<dbReference type="EMBL" id="JAGPXC010000002">
    <property type="protein sequence ID" value="KAH6656424.1"/>
    <property type="molecule type" value="Genomic_DNA"/>
</dbReference>
<name>A0A9P8UQL3_9PEZI</name>
<organism evidence="3 4">
    <name type="scientific">Truncatella angustata</name>
    <dbReference type="NCBI Taxonomy" id="152316"/>
    <lineage>
        <taxon>Eukaryota</taxon>
        <taxon>Fungi</taxon>
        <taxon>Dikarya</taxon>
        <taxon>Ascomycota</taxon>
        <taxon>Pezizomycotina</taxon>
        <taxon>Sordariomycetes</taxon>
        <taxon>Xylariomycetidae</taxon>
        <taxon>Amphisphaeriales</taxon>
        <taxon>Sporocadaceae</taxon>
        <taxon>Truncatella</taxon>
    </lineage>
</organism>
<dbReference type="PANTHER" id="PTHR16861:SF4">
    <property type="entry name" value="SH3 DOMAIN PROTEIN (AFU_ORTHOLOGUE AFUA_1G13610)"/>
    <property type="match status" value="1"/>
</dbReference>
<comment type="caution">
    <text evidence="3">The sequence shown here is derived from an EMBL/GenBank/DDBJ whole genome shotgun (WGS) entry which is preliminary data.</text>
</comment>
<keyword evidence="2" id="KW-0472">Membrane</keyword>
<dbReference type="OrthoDB" id="5985073at2759"/>
<feature type="transmembrane region" description="Helical" evidence="2">
    <location>
        <begin position="221"/>
        <end position="244"/>
    </location>
</feature>
<proteinExistence type="predicted"/>
<dbReference type="CDD" id="cd12087">
    <property type="entry name" value="TM_EGFR-like"/>
    <property type="match status" value="1"/>
</dbReference>
<dbReference type="Proteomes" id="UP000758603">
    <property type="component" value="Unassembled WGS sequence"/>
</dbReference>
<accession>A0A9P8UQL3</accession>
<dbReference type="GeneID" id="70135501"/>
<protein>
    <submittedName>
        <fullName evidence="3">Uncharacterized protein</fullName>
    </submittedName>
</protein>
<feature type="region of interest" description="Disordered" evidence="1">
    <location>
        <begin position="252"/>
        <end position="286"/>
    </location>
</feature>
<feature type="compositionally biased region" description="Polar residues" evidence="1">
    <location>
        <begin position="252"/>
        <end position="261"/>
    </location>
</feature>
<dbReference type="PANTHER" id="PTHR16861">
    <property type="entry name" value="GLYCOPROTEIN 38"/>
    <property type="match status" value="1"/>
</dbReference>
<evidence type="ECO:0000256" key="2">
    <source>
        <dbReference type="SAM" id="Phobius"/>
    </source>
</evidence>
<dbReference type="AlphaFoldDB" id="A0A9P8UQL3"/>
<evidence type="ECO:0000313" key="4">
    <source>
        <dbReference type="Proteomes" id="UP000758603"/>
    </source>
</evidence>
<evidence type="ECO:0000313" key="3">
    <source>
        <dbReference type="EMBL" id="KAH6656424.1"/>
    </source>
</evidence>